<reference evidence="4 5" key="1">
    <citation type="submission" date="2020-09" db="EMBL/GenBank/DDBJ databases">
        <title>Pseudoxanthomonas sp. CAU 1598 isolated from sand of Yaerae Beach.</title>
        <authorList>
            <person name="Kim W."/>
        </authorList>
    </citation>
    <scope>NUCLEOTIDE SEQUENCE [LARGE SCALE GENOMIC DNA]</scope>
    <source>
        <strain evidence="4 5">CAU 1598</strain>
    </source>
</reference>
<organism evidence="4 5">
    <name type="scientific">Pseudomarimonas arenosa</name>
    <dbReference type="NCBI Taxonomy" id="2774145"/>
    <lineage>
        <taxon>Bacteria</taxon>
        <taxon>Pseudomonadati</taxon>
        <taxon>Pseudomonadota</taxon>
        <taxon>Gammaproteobacteria</taxon>
        <taxon>Lysobacterales</taxon>
        <taxon>Lysobacteraceae</taxon>
        <taxon>Pseudomarimonas</taxon>
    </lineage>
</organism>
<dbReference type="Pfam" id="PF02661">
    <property type="entry name" value="Fic"/>
    <property type="match status" value="1"/>
</dbReference>
<dbReference type="Proteomes" id="UP000613768">
    <property type="component" value="Unassembled WGS sequence"/>
</dbReference>
<dbReference type="Gene3D" id="1.10.3290.10">
    <property type="entry name" value="Fido-like domain"/>
    <property type="match status" value="1"/>
</dbReference>
<protein>
    <submittedName>
        <fullName evidence="4">Fic family protein</fullName>
    </submittedName>
</protein>
<dbReference type="InterPro" id="IPR003812">
    <property type="entry name" value="Fido"/>
</dbReference>
<dbReference type="InterPro" id="IPR040198">
    <property type="entry name" value="Fido_containing"/>
</dbReference>
<proteinExistence type="predicted"/>
<keyword evidence="2" id="KW-0067">ATP-binding</keyword>
<dbReference type="PANTHER" id="PTHR13504:SF38">
    <property type="entry name" value="FIDO DOMAIN-CONTAINING PROTEIN"/>
    <property type="match status" value="1"/>
</dbReference>
<name>A0AAW3ZNA3_9GAMM</name>
<feature type="domain" description="Fido" evidence="3">
    <location>
        <begin position="61"/>
        <end position="218"/>
    </location>
</feature>
<dbReference type="PROSITE" id="PS51459">
    <property type="entry name" value="FIDO"/>
    <property type="match status" value="1"/>
</dbReference>
<evidence type="ECO:0000313" key="4">
    <source>
        <dbReference type="EMBL" id="MBD8527014.1"/>
    </source>
</evidence>
<evidence type="ECO:0000313" key="5">
    <source>
        <dbReference type="Proteomes" id="UP000613768"/>
    </source>
</evidence>
<evidence type="ECO:0000256" key="2">
    <source>
        <dbReference type="PIRSR" id="PIRSR640198-2"/>
    </source>
</evidence>
<dbReference type="EMBL" id="JACYTR010000037">
    <property type="protein sequence ID" value="MBD8527014.1"/>
    <property type="molecule type" value="Genomic_DNA"/>
</dbReference>
<sequence>MNRTVEYFLPARLSPIAEYVVSPVVDCSSDLLDVAVWPWVLASLPQSEHGVEPNQVSSAPMPRQALQGLSQFLAERRAEFDSPWWNEFRLALGFPRPGYRNGFHWVGGGEPGRAWLIPPPVSALEGLMGDLSQFLTASRDPLATMALAAYQLIHIHPYSDGNGRCARALILALGAKLGSASIATALGLLFSMQKQRVGNWMLQLREGCLQPYLQQVATVVDLWQAAKREHQPAATESLHQAFNAAHLARWYEALSKCYLQTGALSEAMLVRLMGGSTNLARKYVNSLVSQLGWEQRDLDQLVYPPFEYVRHAVILNMAESLRKPNLACLTVN</sequence>
<evidence type="ECO:0000259" key="3">
    <source>
        <dbReference type="PROSITE" id="PS51459"/>
    </source>
</evidence>
<feature type="binding site" evidence="2">
    <location>
        <begin position="160"/>
        <end position="167"/>
    </location>
    <ligand>
        <name>ATP</name>
        <dbReference type="ChEBI" id="CHEBI:30616"/>
    </ligand>
</feature>
<evidence type="ECO:0000256" key="1">
    <source>
        <dbReference type="PIRSR" id="PIRSR640198-1"/>
    </source>
</evidence>
<dbReference type="GO" id="GO:0005524">
    <property type="term" value="F:ATP binding"/>
    <property type="evidence" value="ECO:0007669"/>
    <property type="project" value="UniProtKB-KW"/>
</dbReference>
<keyword evidence="5" id="KW-1185">Reference proteome</keyword>
<keyword evidence="2" id="KW-0547">Nucleotide-binding</keyword>
<comment type="caution">
    <text evidence="4">The sequence shown here is derived from an EMBL/GenBank/DDBJ whole genome shotgun (WGS) entry which is preliminary data.</text>
</comment>
<dbReference type="InterPro" id="IPR036597">
    <property type="entry name" value="Fido-like_dom_sf"/>
</dbReference>
<dbReference type="AlphaFoldDB" id="A0AAW3ZNA3"/>
<dbReference type="PANTHER" id="PTHR13504">
    <property type="entry name" value="FIDO DOMAIN-CONTAINING PROTEIN DDB_G0283145"/>
    <property type="match status" value="1"/>
</dbReference>
<feature type="active site" evidence="1">
    <location>
        <position position="156"/>
    </location>
</feature>
<gene>
    <name evidence="4" type="ORF">IFO71_14830</name>
</gene>
<dbReference type="RefSeq" id="WP_192030432.1">
    <property type="nucleotide sequence ID" value="NZ_JACYTR010000037.1"/>
</dbReference>
<accession>A0AAW3ZNA3</accession>
<dbReference type="SUPFAM" id="SSF140931">
    <property type="entry name" value="Fic-like"/>
    <property type="match status" value="1"/>
</dbReference>